<protein>
    <submittedName>
        <fullName evidence="1">Uncharacterized protein</fullName>
    </submittedName>
</protein>
<evidence type="ECO:0000313" key="1">
    <source>
        <dbReference type="EMBL" id="RKX66154.1"/>
    </source>
</evidence>
<gene>
    <name evidence="1" type="ORF">DRP44_04760</name>
</gene>
<dbReference type="EMBL" id="QNBC01000054">
    <property type="protein sequence ID" value="RKX66154.1"/>
    <property type="molecule type" value="Genomic_DNA"/>
</dbReference>
<organism evidence="1 2">
    <name type="scientific">candidate division TA06 bacterium</name>
    <dbReference type="NCBI Taxonomy" id="2250710"/>
    <lineage>
        <taxon>Bacteria</taxon>
        <taxon>Bacteria division TA06</taxon>
    </lineage>
</organism>
<evidence type="ECO:0000313" key="2">
    <source>
        <dbReference type="Proteomes" id="UP000282321"/>
    </source>
</evidence>
<reference evidence="1 2" key="1">
    <citation type="submission" date="2018-06" db="EMBL/GenBank/DDBJ databases">
        <title>Extensive metabolic versatility and redundancy in microbially diverse, dynamic hydrothermal sediments.</title>
        <authorList>
            <person name="Dombrowski N."/>
            <person name="Teske A."/>
            <person name="Baker B.J."/>
        </authorList>
    </citation>
    <scope>NUCLEOTIDE SEQUENCE [LARGE SCALE GENOMIC DNA]</scope>
    <source>
        <strain evidence="1">B35_G9</strain>
    </source>
</reference>
<accession>A0A660S7M8</accession>
<dbReference type="AlphaFoldDB" id="A0A660S7M8"/>
<dbReference type="Proteomes" id="UP000282321">
    <property type="component" value="Unassembled WGS sequence"/>
</dbReference>
<name>A0A660S7M8_UNCT6</name>
<comment type="caution">
    <text evidence="1">The sequence shown here is derived from an EMBL/GenBank/DDBJ whole genome shotgun (WGS) entry which is preliminary data.</text>
</comment>
<sequence>MENDELVRKFHKKFAIDLFNYVWSLMDKEIRSKEEDLEMIHAAHASRYHWGRIGSPIEIIRGEWQISRVYSVLKMGESALFHASQSLTLCQKNRIGDFDIAFAYEALARAYSVLGKEDEKNKYISLARSAGDKILDEENKKYFFEELKTI</sequence>
<proteinExistence type="predicted"/>